<dbReference type="GO" id="GO:0005829">
    <property type="term" value="C:cytosol"/>
    <property type="evidence" value="ECO:0007669"/>
    <property type="project" value="TreeGrafter"/>
</dbReference>
<dbReference type="Proteomes" id="UP001220670">
    <property type="component" value="Unassembled WGS sequence"/>
</dbReference>
<dbReference type="GO" id="GO:0008855">
    <property type="term" value="F:exodeoxyribonuclease VII activity"/>
    <property type="evidence" value="ECO:0007669"/>
    <property type="project" value="UniProtKB-UniRule"/>
</dbReference>
<comment type="similarity">
    <text evidence="1 6">Belongs to the XseB family.</text>
</comment>
<dbReference type="EC" id="3.1.11.6" evidence="6"/>
<sequence>MAKQPSFEEQMSQLQQIVSELQQGNLSLEESLNEFKTGMELANGLQKQLQNAEATVAHLMKDDGKEVEDPTDSRTDDGSGHQGYRSQFNGQGFEDGQDDNVDLF</sequence>
<organism evidence="8 9">
    <name type="scientific">Limosilactobacillus mucosae</name>
    <name type="common">Lactobacillus mucosae</name>
    <dbReference type="NCBI Taxonomy" id="97478"/>
    <lineage>
        <taxon>Bacteria</taxon>
        <taxon>Bacillati</taxon>
        <taxon>Bacillota</taxon>
        <taxon>Bacilli</taxon>
        <taxon>Lactobacillales</taxon>
        <taxon>Lactobacillaceae</taxon>
        <taxon>Limosilactobacillus</taxon>
    </lineage>
</organism>
<keyword evidence="2 6" id="KW-0963">Cytoplasm</keyword>
<dbReference type="RefSeq" id="WP_272209292.1">
    <property type="nucleotide sequence ID" value="NZ_JAQOMV010000032.1"/>
</dbReference>
<dbReference type="EMBL" id="JAQONE010000024">
    <property type="protein sequence ID" value="MDC2830223.1"/>
    <property type="molecule type" value="Genomic_DNA"/>
</dbReference>
<dbReference type="NCBIfam" id="NF002138">
    <property type="entry name" value="PRK00977.1-2"/>
    <property type="match status" value="1"/>
</dbReference>
<evidence type="ECO:0000256" key="3">
    <source>
        <dbReference type="ARBA" id="ARBA00022722"/>
    </source>
</evidence>
<reference evidence="8" key="1">
    <citation type="submission" date="2023-01" db="EMBL/GenBank/DDBJ databases">
        <title>Genome analysis of 13 Lactobacillus isolated from gut of wild boar.</title>
        <authorList>
            <person name="Papp P."/>
            <person name="Libisch B."/>
            <person name="Nagy T."/>
            <person name="Olasz F."/>
        </authorList>
    </citation>
    <scope>NUCLEOTIDE SEQUENCE</scope>
    <source>
        <strain evidence="8">F146</strain>
    </source>
</reference>
<name>A0AAJ1HUI0_LIMMU</name>
<evidence type="ECO:0000256" key="6">
    <source>
        <dbReference type="HAMAP-Rule" id="MF_00337"/>
    </source>
</evidence>
<dbReference type="GO" id="GO:0006308">
    <property type="term" value="P:DNA catabolic process"/>
    <property type="evidence" value="ECO:0007669"/>
    <property type="project" value="UniProtKB-UniRule"/>
</dbReference>
<evidence type="ECO:0000256" key="7">
    <source>
        <dbReference type="SAM" id="MobiDB-lite"/>
    </source>
</evidence>
<comment type="function">
    <text evidence="6">Bidirectionally degrades single-stranded DNA into large acid-insoluble oligonucleotides, which are then degraded further into small acid-soluble oligonucleotides.</text>
</comment>
<dbReference type="AlphaFoldDB" id="A0AAJ1HUI0"/>
<feature type="region of interest" description="Disordered" evidence="7">
    <location>
        <begin position="60"/>
        <end position="104"/>
    </location>
</feature>
<evidence type="ECO:0000256" key="2">
    <source>
        <dbReference type="ARBA" id="ARBA00022490"/>
    </source>
</evidence>
<evidence type="ECO:0000313" key="9">
    <source>
        <dbReference type="Proteomes" id="UP001220670"/>
    </source>
</evidence>
<evidence type="ECO:0000256" key="5">
    <source>
        <dbReference type="ARBA" id="ARBA00022839"/>
    </source>
</evidence>
<feature type="compositionally biased region" description="Basic and acidic residues" evidence="7">
    <location>
        <begin position="60"/>
        <end position="79"/>
    </location>
</feature>
<comment type="catalytic activity">
    <reaction evidence="6">
        <text>Exonucleolytic cleavage in either 5'- to 3'- or 3'- to 5'-direction to yield nucleoside 5'-phosphates.</text>
        <dbReference type="EC" id="3.1.11.6"/>
    </reaction>
</comment>
<dbReference type="InterPro" id="IPR037004">
    <property type="entry name" value="Exonuc_VII_ssu_sf"/>
</dbReference>
<dbReference type="InterPro" id="IPR003761">
    <property type="entry name" value="Exonuc_VII_S"/>
</dbReference>
<dbReference type="Gene3D" id="1.10.287.1040">
    <property type="entry name" value="Exonuclease VII, small subunit"/>
    <property type="match status" value="1"/>
</dbReference>
<gene>
    <name evidence="6" type="primary">xseB</name>
    <name evidence="8" type="ORF">PO250_07940</name>
</gene>
<feature type="compositionally biased region" description="Acidic residues" evidence="7">
    <location>
        <begin position="95"/>
        <end position="104"/>
    </location>
</feature>
<protein>
    <recommendedName>
        <fullName evidence="6">Exodeoxyribonuclease 7 small subunit</fullName>
        <ecNumber evidence="6">3.1.11.6</ecNumber>
    </recommendedName>
    <alternativeName>
        <fullName evidence="6">Exodeoxyribonuclease VII small subunit</fullName>
        <shortName evidence="6">Exonuclease VII small subunit</shortName>
    </alternativeName>
</protein>
<dbReference type="NCBIfam" id="TIGR01280">
    <property type="entry name" value="xseB"/>
    <property type="match status" value="1"/>
</dbReference>
<dbReference type="HAMAP" id="MF_00337">
    <property type="entry name" value="Exonuc_7_S"/>
    <property type="match status" value="1"/>
</dbReference>
<dbReference type="SUPFAM" id="SSF116842">
    <property type="entry name" value="XseB-like"/>
    <property type="match status" value="1"/>
</dbReference>
<dbReference type="PANTHER" id="PTHR34137">
    <property type="entry name" value="EXODEOXYRIBONUCLEASE 7 SMALL SUBUNIT"/>
    <property type="match status" value="1"/>
</dbReference>
<dbReference type="Pfam" id="PF02609">
    <property type="entry name" value="Exonuc_VII_S"/>
    <property type="match status" value="1"/>
</dbReference>
<keyword evidence="4 6" id="KW-0378">Hydrolase</keyword>
<dbReference type="PANTHER" id="PTHR34137:SF1">
    <property type="entry name" value="EXODEOXYRIBONUCLEASE 7 SMALL SUBUNIT"/>
    <property type="match status" value="1"/>
</dbReference>
<keyword evidence="3 6" id="KW-0540">Nuclease</keyword>
<proteinExistence type="inferred from homology"/>
<evidence type="ECO:0000313" key="8">
    <source>
        <dbReference type="EMBL" id="MDC2830223.1"/>
    </source>
</evidence>
<accession>A0AAJ1HUI0</accession>
<comment type="subunit">
    <text evidence="6">Heterooligomer composed of large and small subunits.</text>
</comment>
<evidence type="ECO:0000256" key="4">
    <source>
        <dbReference type="ARBA" id="ARBA00022801"/>
    </source>
</evidence>
<keyword evidence="5 6" id="KW-0269">Exonuclease</keyword>
<comment type="subcellular location">
    <subcellularLocation>
        <location evidence="6">Cytoplasm</location>
    </subcellularLocation>
</comment>
<dbReference type="GO" id="GO:0009318">
    <property type="term" value="C:exodeoxyribonuclease VII complex"/>
    <property type="evidence" value="ECO:0007669"/>
    <property type="project" value="UniProtKB-UniRule"/>
</dbReference>
<evidence type="ECO:0000256" key="1">
    <source>
        <dbReference type="ARBA" id="ARBA00009998"/>
    </source>
</evidence>
<comment type="caution">
    <text evidence="8">The sequence shown here is derived from an EMBL/GenBank/DDBJ whole genome shotgun (WGS) entry which is preliminary data.</text>
</comment>